<dbReference type="Proteomes" id="UP001163321">
    <property type="component" value="Chromosome 3"/>
</dbReference>
<gene>
    <name evidence="1" type="ORF">PsorP6_007015</name>
</gene>
<evidence type="ECO:0000313" key="2">
    <source>
        <dbReference type="Proteomes" id="UP001163321"/>
    </source>
</evidence>
<reference evidence="1 2" key="1">
    <citation type="journal article" date="2022" name="bioRxiv">
        <title>The genome of the oomycete Peronosclerospora sorghi, a cosmopolitan pathogen of maize and sorghum, is inflated with dispersed pseudogenes.</title>
        <authorList>
            <person name="Fletcher K."/>
            <person name="Martin F."/>
            <person name="Isakeit T."/>
            <person name="Cavanaugh K."/>
            <person name="Magill C."/>
            <person name="Michelmore R."/>
        </authorList>
    </citation>
    <scope>NUCLEOTIDE SEQUENCE [LARGE SCALE GENOMIC DNA]</scope>
    <source>
        <strain evidence="1">P6</strain>
    </source>
</reference>
<evidence type="ECO:0000313" key="1">
    <source>
        <dbReference type="EMBL" id="KAI9916069.1"/>
    </source>
</evidence>
<proteinExistence type="predicted"/>
<name>A0ACC0WDB4_9STRA</name>
<accession>A0ACC0WDB4</accession>
<keyword evidence="2" id="KW-1185">Reference proteome</keyword>
<dbReference type="EMBL" id="CM047582">
    <property type="protein sequence ID" value="KAI9916069.1"/>
    <property type="molecule type" value="Genomic_DNA"/>
</dbReference>
<protein>
    <submittedName>
        <fullName evidence="1">Uncharacterized protein</fullName>
    </submittedName>
</protein>
<comment type="caution">
    <text evidence="1">The sequence shown here is derived from an EMBL/GenBank/DDBJ whole genome shotgun (WGS) entry which is preliminary data.</text>
</comment>
<organism evidence="1 2">
    <name type="scientific">Peronosclerospora sorghi</name>
    <dbReference type="NCBI Taxonomy" id="230839"/>
    <lineage>
        <taxon>Eukaryota</taxon>
        <taxon>Sar</taxon>
        <taxon>Stramenopiles</taxon>
        <taxon>Oomycota</taxon>
        <taxon>Peronosporomycetes</taxon>
        <taxon>Peronosporales</taxon>
        <taxon>Peronosporaceae</taxon>
        <taxon>Peronosclerospora</taxon>
    </lineage>
</organism>
<sequence length="78" mass="8539">MMAIPVAVSVTAYEIRTSPCPVSGDMTGRIVTPLKDGDLRRAVARGGDVYEIEANNMAIKSIRQAEERGMGSHRKCFR</sequence>